<feature type="signal peptide" evidence="1">
    <location>
        <begin position="1"/>
        <end position="21"/>
    </location>
</feature>
<evidence type="ECO:0008006" key="4">
    <source>
        <dbReference type="Google" id="ProtNLM"/>
    </source>
</evidence>
<name>A0AAW1DJJ2_9HEMI</name>
<dbReference type="InterPro" id="IPR013259">
    <property type="entry name" value="Sulfakinin"/>
</dbReference>
<dbReference type="EMBL" id="JAPXFL010000002">
    <property type="protein sequence ID" value="KAK9509860.1"/>
    <property type="molecule type" value="Genomic_DNA"/>
</dbReference>
<keyword evidence="1" id="KW-0732">Signal</keyword>
<comment type="caution">
    <text evidence="2">The sequence shown here is derived from an EMBL/GenBank/DDBJ whole genome shotgun (WGS) entry which is preliminary data.</text>
</comment>
<sequence length="94" mass="10830">MGCNVLATVLLAIGVYTLLESSNQYMCLAESGERRPPLIRIRPERMFNTADDDPMDLLDKRQFNEYGHMRFGKRGGSDEKFDDYGYMRFGRANP</sequence>
<evidence type="ECO:0000313" key="3">
    <source>
        <dbReference type="Proteomes" id="UP001461498"/>
    </source>
</evidence>
<accession>A0AAW1DJJ2</accession>
<organism evidence="2 3">
    <name type="scientific">Rhynocoris fuscipes</name>
    <dbReference type="NCBI Taxonomy" id="488301"/>
    <lineage>
        <taxon>Eukaryota</taxon>
        <taxon>Metazoa</taxon>
        <taxon>Ecdysozoa</taxon>
        <taxon>Arthropoda</taxon>
        <taxon>Hexapoda</taxon>
        <taxon>Insecta</taxon>
        <taxon>Pterygota</taxon>
        <taxon>Neoptera</taxon>
        <taxon>Paraneoptera</taxon>
        <taxon>Hemiptera</taxon>
        <taxon>Heteroptera</taxon>
        <taxon>Panheteroptera</taxon>
        <taxon>Cimicomorpha</taxon>
        <taxon>Reduviidae</taxon>
        <taxon>Harpactorinae</taxon>
        <taxon>Harpactorini</taxon>
        <taxon>Rhynocoris</taxon>
    </lineage>
</organism>
<gene>
    <name evidence="2" type="ORF">O3M35_004761</name>
</gene>
<dbReference type="Pfam" id="PF08257">
    <property type="entry name" value="Sulfakinin"/>
    <property type="match status" value="1"/>
</dbReference>
<dbReference type="Proteomes" id="UP001461498">
    <property type="component" value="Unassembled WGS sequence"/>
</dbReference>
<evidence type="ECO:0000313" key="2">
    <source>
        <dbReference type="EMBL" id="KAK9509860.1"/>
    </source>
</evidence>
<feature type="chain" id="PRO_5043743746" description="Sulfakinin" evidence="1">
    <location>
        <begin position="22"/>
        <end position="94"/>
    </location>
</feature>
<keyword evidence="3" id="KW-1185">Reference proteome</keyword>
<dbReference type="AlphaFoldDB" id="A0AAW1DJJ2"/>
<protein>
    <recommendedName>
        <fullName evidence="4">Sulfakinin</fullName>
    </recommendedName>
</protein>
<proteinExistence type="predicted"/>
<reference evidence="2 3" key="1">
    <citation type="submission" date="2022-12" db="EMBL/GenBank/DDBJ databases">
        <title>Chromosome-level genome assembly of true bugs.</title>
        <authorList>
            <person name="Ma L."/>
            <person name="Li H."/>
        </authorList>
    </citation>
    <scope>NUCLEOTIDE SEQUENCE [LARGE SCALE GENOMIC DNA]</scope>
    <source>
        <strain evidence="2">Lab_2022b</strain>
    </source>
</reference>
<evidence type="ECO:0000256" key="1">
    <source>
        <dbReference type="SAM" id="SignalP"/>
    </source>
</evidence>